<reference evidence="2 3" key="1">
    <citation type="journal article" date="2020" name="BMC Genomics">
        <title>Intraspecific diversification of the crop wild relative Brassica cretica Lam. using demographic model selection.</title>
        <authorList>
            <person name="Kioukis A."/>
            <person name="Michalopoulou V.A."/>
            <person name="Briers L."/>
            <person name="Pirintsos S."/>
            <person name="Studholme D.J."/>
            <person name="Pavlidis P."/>
            <person name="Sarris P.F."/>
        </authorList>
    </citation>
    <scope>NUCLEOTIDE SEQUENCE [LARGE SCALE GENOMIC DNA]</scope>
    <source>
        <strain evidence="3">cv. PFS-1207/04</strain>
    </source>
</reference>
<organism evidence="2 3">
    <name type="scientific">Brassica cretica</name>
    <name type="common">Mustard</name>
    <dbReference type="NCBI Taxonomy" id="69181"/>
    <lineage>
        <taxon>Eukaryota</taxon>
        <taxon>Viridiplantae</taxon>
        <taxon>Streptophyta</taxon>
        <taxon>Embryophyta</taxon>
        <taxon>Tracheophyta</taxon>
        <taxon>Spermatophyta</taxon>
        <taxon>Magnoliopsida</taxon>
        <taxon>eudicotyledons</taxon>
        <taxon>Gunneridae</taxon>
        <taxon>Pentapetalae</taxon>
        <taxon>rosids</taxon>
        <taxon>malvids</taxon>
        <taxon>Brassicales</taxon>
        <taxon>Brassicaceae</taxon>
        <taxon>Brassiceae</taxon>
        <taxon>Brassica</taxon>
    </lineage>
</organism>
<keyword evidence="3" id="KW-1185">Reference proteome</keyword>
<evidence type="ECO:0000313" key="2">
    <source>
        <dbReference type="EMBL" id="KAF3515597.1"/>
    </source>
</evidence>
<comment type="caution">
    <text evidence="2">The sequence shown here is derived from an EMBL/GenBank/DDBJ whole genome shotgun (WGS) entry which is preliminary data.</text>
</comment>
<evidence type="ECO:0000256" key="1">
    <source>
        <dbReference type="SAM" id="MobiDB-lite"/>
    </source>
</evidence>
<dbReference type="Proteomes" id="UP000266723">
    <property type="component" value="Unassembled WGS sequence"/>
</dbReference>
<feature type="region of interest" description="Disordered" evidence="1">
    <location>
        <begin position="42"/>
        <end position="66"/>
    </location>
</feature>
<dbReference type="EMBL" id="QGKV02001556">
    <property type="protein sequence ID" value="KAF3515597.1"/>
    <property type="molecule type" value="Genomic_DNA"/>
</dbReference>
<sequence>MSHDANGCFFLTADLLGRDMSETSKAWSDVFEFESIRVYVSTPPPDPVLGGDAAPGLDEATGEEGA</sequence>
<protein>
    <submittedName>
        <fullName evidence="2">Uncharacterized protein</fullName>
    </submittedName>
</protein>
<accession>A0ABQ7AN41</accession>
<evidence type="ECO:0000313" key="3">
    <source>
        <dbReference type="Proteomes" id="UP000266723"/>
    </source>
</evidence>
<gene>
    <name evidence="2" type="ORF">DY000_02058583</name>
</gene>
<name>A0ABQ7AN41_BRACR</name>
<proteinExistence type="predicted"/>